<accession>A0A0A8ZW17</accession>
<reference evidence="1" key="1">
    <citation type="submission" date="2014-09" db="EMBL/GenBank/DDBJ databases">
        <authorList>
            <person name="Magalhaes I.L.F."/>
            <person name="Oliveira U."/>
            <person name="Santos F.R."/>
            <person name="Vidigal T.H.D.A."/>
            <person name="Brescovit A.D."/>
            <person name="Santos A.J."/>
        </authorList>
    </citation>
    <scope>NUCLEOTIDE SEQUENCE</scope>
    <source>
        <tissue evidence="1">Shoot tissue taken approximately 20 cm above the soil surface</tissue>
    </source>
</reference>
<reference evidence="1" key="2">
    <citation type="journal article" date="2015" name="Data Brief">
        <title>Shoot transcriptome of the giant reed, Arundo donax.</title>
        <authorList>
            <person name="Barrero R.A."/>
            <person name="Guerrero F.D."/>
            <person name="Moolhuijzen P."/>
            <person name="Goolsby J.A."/>
            <person name="Tidwell J."/>
            <person name="Bellgard S.E."/>
            <person name="Bellgard M.I."/>
        </authorList>
    </citation>
    <scope>NUCLEOTIDE SEQUENCE</scope>
    <source>
        <tissue evidence="1">Shoot tissue taken approximately 20 cm above the soil surface</tissue>
    </source>
</reference>
<name>A0A0A8ZW17_ARUDO</name>
<proteinExistence type="predicted"/>
<protein>
    <submittedName>
        <fullName evidence="1">Uncharacterized protein</fullName>
    </submittedName>
</protein>
<organism evidence="1">
    <name type="scientific">Arundo donax</name>
    <name type="common">Giant reed</name>
    <name type="synonym">Donax arundinaceus</name>
    <dbReference type="NCBI Taxonomy" id="35708"/>
    <lineage>
        <taxon>Eukaryota</taxon>
        <taxon>Viridiplantae</taxon>
        <taxon>Streptophyta</taxon>
        <taxon>Embryophyta</taxon>
        <taxon>Tracheophyta</taxon>
        <taxon>Spermatophyta</taxon>
        <taxon>Magnoliopsida</taxon>
        <taxon>Liliopsida</taxon>
        <taxon>Poales</taxon>
        <taxon>Poaceae</taxon>
        <taxon>PACMAD clade</taxon>
        <taxon>Arundinoideae</taxon>
        <taxon>Arundineae</taxon>
        <taxon>Arundo</taxon>
    </lineage>
</organism>
<dbReference type="EMBL" id="GBRH01254869">
    <property type="protein sequence ID" value="JAD43026.1"/>
    <property type="molecule type" value="Transcribed_RNA"/>
</dbReference>
<sequence>MKRGAEFLDREAISASHQNKALWSARLCVYSESYRFLFI</sequence>
<evidence type="ECO:0000313" key="1">
    <source>
        <dbReference type="EMBL" id="JAD43026.1"/>
    </source>
</evidence>
<dbReference type="AlphaFoldDB" id="A0A0A8ZW17"/>